<dbReference type="GO" id="GO:0005762">
    <property type="term" value="C:mitochondrial large ribosomal subunit"/>
    <property type="evidence" value="ECO:0007669"/>
    <property type="project" value="InterPro"/>
</dbReference>
<keyword evidence="9" id="KW-0175">Coiled coil</keyword>
<feature type="compositionally biased region" description="Pro residues" evidence="10">
    <location>
        <begin position="76"/>
        <end position="91"/>
    </location>
</feature>
<keyword evidence="12" id="KW-1185">Reference proteome</keyword>
<feature type="region of interest" description="Disordered" evidence="10">
    <location>
        <begin position="1"/>
        <end position="92"/>
    </location>
</feature>
<evidence type="ECO:0000313" key="12">
    <source>
        <dbReference type="Proteomes" id="UP000472261"/>
    </source>
</evidence>
<feature type="compositionally biased region" description="Low complexity" evidence="10">
    <location>
        <begin position="137"/>
        <end position="174"/>
    </location>
</feature>
<dbReference type="InterPro" id="IPR039145">
    <property type="entry name" value="Ribosomal_mL40_metazoa/plant"/>
</dbReference>
<dbReference type="Proteomes" id="UP000472261">
    <property type="component" value="Unplaced"/>
</dbReference>
<proteinExistence type="inferred from homology"/>
<keyword evidence="4" id="KW-0689">Ribosomal protein</keyword>
<feature type="compositionally biased region" description="Gly residues" evidence="10">
    <location>
        <begin position="296"/>
        <end position="309"/>
    </location>
</feature>
<feature type="compositionally biased region" description="Basic residues" evidence="10">
    <location>
        <begin position="55"/>
        <end position="68"/>
    </location>
</feature>
<dbReference type="Ensembl" id="ENSPCLT00000008550.1">
    <property type="protein sequence ID" value="ENSPCLP00000006209.1"/>
    <property type="gene ID" value="ENSPCLG00000005191.1"/>
</dbReference>
<keyword evidence="3" id="KW-0809">Transit peptide</keyword>
<evidence type="ECO:0000256" key="5">
    <source>
        <dbReference type="ARBA" id="ARBA00023128"/>
    </source>
</evidence>
<comment type="subcellular location">
    <subcellularLocation>
        <location evidence="1">Mitochondrion</location>
    </subcellularLocation>
</comment>
<organism evidence="11 12">
    <name type="scientific">Phasianus colchicus</name>
    <name type="common">Common pheasant</name>
    <dbReference type="NCBI Taxonomy" id="9054"/>
    <lineage>
        <taxon>Eukaryota</taxon>
        <taxon>Metazoa</taxon>
        <taxon>Chordata</taxon>
        <taxon>Craniata</taxon>
        <taxon>Vertebrata</taxon>
        <taxon>Euteleostomi</taxon>
        <taxon>Archelosauria</taxon>
        <taxon>Archosauria</taxon>
        <taxon>Dinosauria</taxon>
        <taxon>Saurischia</taxon>
        <taxon>Theropoda</taxon>
        <taxon>Coelurosauria</taxon>
        <taxon>Aves</taxon>
        <taxon>Neognathae</taxon>
        <taxon>Galloanserae</taxon>
        <taxon>Galliformes</taxon>
        <taxon>Phasianidae</taxon>
        <taxon>Phasianinae</taxon>
        <taxon>Phasianus</taxon>
    </lineage>
</organism>
<feature type="region of interest" description="Disordered" evidence="10">
    <location>
        <begin position="283"/>
        <end position="368"/>
    </location>
</feature>
<dbReference type="Gene3D" id="6.10.250.3440">
    <property type="match status" value="1"/>
</dbReference>
<evidence type="ECO:0000313" key="11">
    <source>
        <dbReference type="Ensembl" id="ENSPCLP00000006209.1"/>
    </source>
</evidence>
<evidence type="ECO:0000256" key="1">
    <source>
        <dbReference type="ARBA" id="ARBA00004173"/>
    </source>
</evidence>
<accession>A0A669PE39</accession>
<feature type="coiled-coil region" evidence="9">
    <location>
        <begin position="506"/>
        <end position="533"/>
    </location>
</feature>
<sequence>RRAARRGEAQPHARSRTLPAAAARSSSERPAAAGAPRGHLPGPDGPRSHFAAPQRRPRGPGRRRRARRCPALPGTPARPAPPGPRHLPPSPLWLTQVGFRSFIVSRPGSPAGLRPRDPRAAPPGLPPRGRATERRSSAAAGQRRAALPAPSAARSRLSAAPCPGAARAAAAAARPHPPLSAPGGSRRTPELGAWQPPNRPGGKQPPPSPGVPPPRPPGGEIPRGPPLRPPGPGRAGPSAPCRAGGTGGGRGARRVTARGGPGGARGCGGAACAGRGVCGVGARPGSCTQPCWRPRGGSGRTRSGRGGGVRPRVRPFPPSGAPAAGPGRGSRPRFGFVAPNGPRREGRCVNSWAAFPEPRRDPAPRLGTDGCPPCGARAAGPFSLTLCLSSRSSRLPRPAPCRGSHWDTALLAGTASLPARAQPKKKKKVDPKREQAQKDRVKKKIKKLEKAAPELIPIEDFETPVKFSDSNRVRSLPPLSFEETERRVLLMKKWSLYKQQQDKAEKEAIRSLVEAQQEALQELRLESEELYQAAVRRDEELFPFERDGPDYTPALPGYDPPEGKCIDITKVYTQ</sequence>
<dbReference type="FunFam" id="6.10.250.3440:FF:000001">
    <property type="entry name" value="Mitochondrial ribosomal protein L40"/>
    <property type="match status" value="1"/>
</dbReference>
<evidence type="ECO:0000256" key="6">
    <source>
        <dbReference type="ARBA" id="ARBA00023274"/>
    </source>
</evidence>
<evidence type="ECO:0000256" key="2">
    <source>
        <dbReference type="ARBA" id="ARBA00009360"/>
    </source>
</evidence>
<feature type="compositionally biased region" description="Gly residues" evidence="10">
    <location>
        <begin position="259"/>
        <end position="268"/>
    </location>
</feature>
<dbReference type="InterPro" id="IPR019192">
    <property type="entry name" value="Ribosomal_mL40"/>
</dbReference>
<keyword evidence="5" id="KW-0496">Mitochondrion</keyword>
<comment type="similarity">
    <text evidence="2">Belongs to the mitochondrion-specific ribosomal protein mL40 family.</text>
</comment>
<evidence type="ECO:0000256" key="10">
    <source>
        <dbReference type="SAM" id="MobiDB-lite"/>
    </source>
</evidence>
<feature type="compositionally biased region" description="Pro residues" evidence="10">
    <location>
        <begin position="197"/>
        <end position="232"/>
    </location>
</feature>
<dbReference type="AlphaFoldDB" id="A0A669PE39"/>
<feature type="region of interest" description="Disordered" evidence="10">
    <location>
        <begin position="104"/>
        <end position="268"/>
    </location>
</feature>
<evidence type="ECO:0000256" key="3">
    <source>
        <dbReference type="ARBA" id="ARBA00022946"/>
    </source>
</evidence>
<reference evidence="11" key="1">
    <citation type="submission" date="2025-08" db="UniProtKB">
        <authorList>
            <consortium name="Ensembl"/>
        </authorList>
    </citation>
    <scope>IDENTIFICATION</scope>
</reference>
<keyword evidence="6" id="KW-0687">Ribonucleoprotein</keyword>
<feature type="compositionally biased region" description="Low complexity" evidence="10">
    <location>
        <begin position="19"/>
        <end position="38"/>
    </location>
</feature>
<dbReference type="PANTHER" id="PTHR13359:SF2">
    <property type="entry name" value="LARGE RIBOSOMAL SUBUNIT PROTEIN ML40"/>
    <property type="match status" value="1"/>
</dbReference>
<evidence type="ECO:0000256" key="9">
    <source>
        <dbReference type="SAM" id="Coils"/>
    </source>
</evidence>
<name>A0A669PE39_PHACC</name>
<feature type="compositionally biased region" description="Basic and acidic residues" evidence="10">
    <location>
        <begin position="1"/>
        <end position="11"/>
    </location>
</feature>
<dbReference type="OMA" id="QANPLPC"/>
<protein>
    <recommendedName>
        <fullName evidence="7">Large ribosomal subunit protein mL40</fullName>
    </recommendedName>
    <alternativeName>
        <fullName evidence="8">39S ribosomal protein L40, mitochondrial</fullName>
    </alternativeName>
</protein>
<dbReference type="PANTHER" id="PTHR13359">
    <property type="entry name" value="39S RIBOSOMAL PROTEIN L40, MITOCHONDRIAL"/>
    <property type="match status" value="1"/>
</dbReference>
<evidence type="ECO:0000256" key="7">
    <source>
        <dbReference type="ARBA" id="ARBA00035192"/>
    </source>
</evidence>
<reference evidence="11" key="2">
    <citation type="submission" date="2025-09" db="UniProtKB">
        <authorList>
            <consortium name="Ensembl"/>
        </authorList>
    </citation>
    <scope>IDENTIFICATION</scope>
</reference>
<evidence type="ECO:0000256" key="4">
    <source>
        <dbReference type="ARBA" id="ARBA00022980"/>
    </source>
</evidence>
<dbReference type="Pfam" id="PF09812">
    <property type="entry name" value="MRP-L28"/>
    <property type="match status" value="1"/>
</dbReference>
<feature type="region of interest" description="Disordered" evidence="10">
    <location>
        <begin position="413"/>
        <end position="444"/>
    </location>
</feature>
<evidence type="ECO:0000256" key="8">
    <source>
        <dbReference type="ARBA" id="ARBA00083752"/>
    </source>
</evidence>